<dbReference type="EMBL" id="LR798394">
    <property type="protein sequence ID" value="CAB5228641.1"/>
    <property type="molecule type" value="Genomic_DNA"/>
</dbReference>
<gene>
    <name evidence="2" type="ORF">UFOVP1549_49</name>
    <name evidence="1" type="ORF">UFOVP303_45</name>
</gene>
<evidence type="ECO:0000313" key="2">
    <source>
        <dbReference type="EMBL" id="CAB5228641.1"/>
    </source>
</evidence>
<protein>
    <submittedName>
        <fullName evidence="1">Uncharacterized protein</fullName>
    </submittedName>
</protein>
<name>A0A6J5LT46_9CAUD</name>
<reference evidence="1" key="1">
    <citation type="submission" date="2020-04" db="EMBL/GenBank/DDBJ databases">
        <authorList>
            <person name="Chiriac C."/>
            <person name="Salcher M."/>
            <person name="Ghai R."/>
            <person name="Kavagutti S V."/>
        </authorList>
    </citation>
    <scope>NUCLEOTIDE SEQUENCE</scope>
</reference>
<organism evidence="1">
    <name type="scientific">uncultured Caudovirales phage</name>
    <dbReference type="NCBI Taxonomy" id="2100421"/>
    <lineage>
        <taxon>Viruses</taxon>
        <taxon>Duplodnaviria</taxon>
        <taxon>Heunggongvirae</taxon>
        <taxon>Uroviricota</taxon>
        <taxon>Caudoviricetes</taxon>
        <taxon>Peduoviridae</taxon>
        <taxon>Maltschvirus</taxon>
        <taxon>Maltschvirus maltsch</taxon>
    </lineage>
</organism>
<accession>A0A6J5LT46</accession>
<evidence type="ECO:0000313" key="1">
    <source>
        <dbReference type="EMBL" id="CAB4136130.1"/>
    </source>
</evidence>
<dbReference type="EMBL" id="LR796315">
    <property type="protein sequence ID" value="CAB4136130.1"/>
    <property type="molecule type" value="Genomic_DNA"/>
</dbReference>
<proteinExistence type="predicted"/>
<sequence length="106" mass="12155">MKLEAMSVTVTPFKNGVRKNVGNWCFVDNNDDNFSYRQILHHGTLMGEFYTNRDNVNWGFAPLSTGWGSASDQMGMNKILKDFGWTFRRNGGEARFEHVSGRKFPN</sequence>